<evidence type="ECO:0000313" key="6">
    <source>
        <dbReference type="Proteomes" id="UP000310636"/>
    </source>
</evidence>
<dbReference type="GO" id="GO:0009103">
    <property type="term" value="P:lipopolysaccharide biosynthetic process"/>
    <property type="evidence" value="ECO:0007669"/>
    <property type="project" value="TreeGrafter"/>
</dbReference>
<feature type="transmembrane region" description="Helical" evidence="3">
    <location>
        <begin position="278"/>
        <end position="301"/>
    </location>
</feature>
<dbReference type="PANTHER" id="PTHR23028:SF53">
    <property type="entry name" value="ACYL_TRANSF_3 DOMAIN-CONTAINING PROTEIN"/>
    <property type="match status" value="1"/>
</dbReference>
<protein>
    <submittedName>
        <fullName evidence="5">Acyltransferase</fullName>
    </submittedName>
</protein>
<evidence type="ECO:0000256" key="2">
    <source>
        <dbReference type="ARBA" id="ARBA00007400"/>
    </source>
</evidence>
<keyword evidence="3" id="KW-1133">Transmembrane helix</keyword>
<keyword evidence="5" id="KW-0808">Transferase</keyword>
<evidence type="ECO:0000259" key="4">
    <source>
        <dbReference type="Pfam" id="PF01757"/>
    </source>
</evidence>
<keyword evidence="6" id="KW-1185">Reference proteome</keyword>
<feature type="transmembrane region" description="Helical" evidence="3">
    <location>
        <begin position="178"/>
        <end position="199"/>
    </location>
</feature>
<name>A0A4V3WFL9_9BACL</name>
<evidence type="ECO:0000256" key="1">
    <source>
        <dbReference type="ARBA" id="ARBA00004370"/>
    </source>
</evidence>
<feature type="transmembrane region" description="Helical" evidence="3">
    <location>
        <begin position="12"/>
        <end position="29"/>
    </location>
</feature>
<feature type="transmembrane region" description="Helical" evidence="3">
    <location>
        <begin position="49"/>
        <end position="67"/>
    </location>
</feature>
<dbReference type="InterPro" id="IPR002656">
    <property type="entry name" value="Acyl_transf_3_dom"/>
</dbReference>
<reference evidence="5 6" key="1">
    <citation type="submission" date="2019-04" db="EMBL/GenBank/DDBJ databases">
        <title>Cohnella sp. nov. isolated from preserved vegetables.</title>
        <authorList>
            <person name="Lin S.-Y."/>
            <person name="Hung M.-H."/>
            <person name="Young C.-C."/>
        </authorList>
    </citation>
    <scope>NUCLEOTIDE SEQUENCE [LARGE SCALE GENOMIC DNA]</scope>
    <source>
        <strain evidence="5 6">CC-MHH1044</strain>
    </source>
</reference>
<dbReference type="Proteomes" id="UP000310636">
    <property type="component" value="Unassembled WGS sequence"/>
</dbReference>
<evidence type="ECO:0000313" key="5">
    <source>
        <dbReference type="EMBL" id="THF80832.1"/>
    </source>
</evidence>
<dbReference type="Pfam" id="PF01757">
    <property type="entry name" value="Acyl_transf_3"/>
    <property type="match status" value="1"/>
</dbReference>
<dbReference type="GO" id="GO:0016020">
    <property type="term" value="C:membrane"/>
    <property type="evidence" value="ECO:0007669"/>
    <property type="project" value="TreeGrafter"/>
</dbReference>
<dbReference type="InterPro" id="IPR050879">
    <property type="entry name" value="Acyltransferase_3"/>
</dbReference>
<gene>
    <name evidence="5" type="ORF">E6C55_10145</name>
</gene>
<proteinExistence type="inferred from homology"/>
<feature type="transmembrane region" description="Helical" evidence="3">
    <location>
        <begin position="88"/>
        <end position="107"/>
    </location>
</feature>
<feature type="transmembrane region" description="Helical" evidence="3">
    <location>
        <begin position="240"/>
        <end position="258"/>
    </location>
</feature>
<sequence length="384" mass="43701">MESGRILQLDSLRGIAALTVVFGHIAQVVDTPLSVALLGGISPLRVFVNGMPAVILFFVLSGFVLTLPYLNGKNNTFLVFYLKRILRIYIPYIIAMFFAFVLCNMLSTQGIDSVSSWFNKSWNEPITANLIVEHVILIGDPHTNAVNSVIWSLVHEMRISLIFPFLVFLVIRLNWRYIIGLCIILSFSGILNSIFEWHLGNGNNTSYFDSLHYSSMFLLGSLIAKHASQLKIMYAEVQNKYKWMLVVIALLLYNYSGIFNKVLKTFDLHFGHMIGDYMIAVAAGFFMILAICSPNFASLLLLKPIVFLGRISYSLYLYHWIVLYSLIYLFHDNLPIWIIYILVLLVSIVVSAIAYKYIEVPLINLGKRFTNRYVQSSNTFGVTR</sequence>
<feature type="transmembrane region" description="Helical" evidence="3">
    <location>
        <begin position="149"/>
        <end position="171"/>
    </location>
</feature>
<feature type="domain" description="Acyltransferase 3" evidence="4">
    <location>
        <begin position="8"/>
        <end position="355"/>
    </location>
</feature>
<feature type="transmembrane region" description="Helical" evidence="3">
    <location>
        <begin position="211"/>
        <end position="228"/>
    </location>
</feature>
<dbReference type="AlphaFoldDB" id="A0A4V3WFL9"/>
<dbReference type="PANTHER" id="PTHR23028">
    <property type="entry name" value="ACETYLTRANSFERASE"/>
    <property type="match status" value="1"/>
</dbReference>
<dbReference type="OrthoDB" id="290051at2"/>
<keyword evidence="5" id="KW-0012">Acyltransferase</keyword>
<keyword evidence="3" id="KW-0812">Transmembrane</keyword>
<dbReference type="EMBL" id="SSOB01000010">
    <property type="protein sequence ID" value="THF80832.1"/>
    <property type="molecule type" value="Genomic_DNA"/>
</dbReference>
<accession>A0A4V3WFL9</accession>
<feature type="transmembrane region" description="Helical" evidence="3">
    <location>
        <begin position="337"/>
        <end position="358"/>
    </location>
</feature>
<dbReference type="RefSeq" id="WP_136369671.1">
    <property type="nucleotide sequence ID" value="NZ_SSOB01000010.1"/>
</dbReference>
<organism evidence="5 6">
    <name type="scientific">Cohnella fermenti</name>
    <dbReference type="NCBI Taxonomy" id="2565925"/>
    <lineage>
        <taxon>Bacteria</taxon>
        <taxon>Bacillati</taxon>
        <taxon>Bacillota</taxon>
        <taxon>Bacilli</taxon>
        <taxon>Bacillales</taxon>
        <taxon>Paenibacillaceae</taxon>
        <taxon>Cohnella</taxon>
    </lineage>
</organism>
<keyword evidence="3" id="KW-0472">Membrane</keyword>
<comment type="caution">
    <text evidence="5">The sequence shown here is derived from an EMBL/GenBank/DDBJ whole genome shotgun (WGS) entry which is preliminary data.</text>
</comment>
<comment type="similarity">
    <text evidence="2">Belongs to the acyltransferase 3 family.</text>
</comment>
<dbReference type="GO" id="GO:0016747">
    <property type="term" value="F:acyltransferase activity, transferring groups other than amino-acyl groups"/>
    <property type="evidence" value="ECO:0007669"/>
    <property type="project" value="InterPro"/>
</dbReference>
<comment type="subcellular location">
    <subcellularLocation>
        <location evidence="1">Membrane</location>
    </subcellularLocation>
</comment>
<feature type="transmembrane region" description="Helical" evidence="3">
    <location>
        <begin position="313"/>
        <end position="331"/>
    </location>
</feature>
<evidence type="ECO:0000256" key="3">
    <source>
        <dbReference type="SAM" id="Phobius"/>
    </source>
</evidence>